<protein>
    <submittedName>
        <fullName evidence="3">Glycosyltransferase family 1 protein</fullName>
    </submittedName>
    <submittedName>
        <fullName evidence="4">Glycosyltransferase family 4 protein</fullName>
    </submittedName>
</protein>
<dbReference type="InterPro" id="IPR028098">
    <property type="entry name" value="Glyco_trans_4-like_N"/>
</dbReference>
<dbReference type="Gene3D" id="3.40.50.2000">
    <property type="entry name" value="Glycogen Phosphorylase B"/>
    <property type="match status" value="2"/>
</dbReference>
<evidence type="ECO:0000313" key="5">
    <source>
        <dbReference type="Proteomes" id="UP000284785"/>
    </source>
</evidence>
<feature type="domain" description="Glycosyl transferase family 1" evidence="1">
    <location>
        <begin position="192"/>
        <end position="346"/>
    </location>
</feature>
<dbReference type="InterPro" id="IPR001296">
    <property type="entry name" value="Glyco_trans_1"/>
</dbReference>
<accession>A0A414HKW0</accession>
<reference evidence="4 6" key="2">
    <citation type="submission" date="2021-06" db="EMBL/GenBank/DDBJ databases">
        <title>Interrogation of the integrated mobile genetic elements in gut-associated Bacteroides with a consensus prediction approach.</title>
        <authorList>
            <person name="Campbell D.E."/>
            <person name="Leigh J.R."/>
            <person name="Kim T."/>
            <person name="England W."/>
            <person name="Whitaker R.J."/>
            <person name="Degnan P.H."/>
        </authorList>
    </citation>
    <scope>NUCLEOTIDE SEQUENCE [LARGE SCALE GENOMIC DNA]</scope>
    <source>
        <strain evidence="4 6">WAL8669</strain>
    </source>
</reference>
<dbReference type="GO" id="GO:0016757">
    <property type="term" value="F:glycosyltransferase activity"/>
    <property type="evidence" value="ECO:0007669"/>
    <property type="project" value="InterPro"/>
</dbReference>
<proteinExistence type="predicted"/>
<dbReference type="EMBL" id="QSJP01000013">
    <property type="protein sequence ID" value="RHD86768.1"/>
    <property type="molecule type" value="Genomic_DNA"/>
</dbReference>
<dbReference type="CDD" id="cd03808">
    <property type="entry name" value="GT4_CapM-like"/>
    <property type="match status" value="1"/>
</dbReference>
<dbReference type="RefSeq" id="WP_048697674.1">
    <property type="nucleotide sequence ID" value="NZ_CABJDH010000014.1"/>
</dbReference>
<dbReference type="Proteomes" id="UP000284785">
    <property type="component" value="Unassembled WGS sequence"/>
</dbReference>
<evidence type="ECO:0000313" key="3">
    <source>
        <dbReference type="EMBL" id="RHD86768.1"/>
    </source>
</evidence>
<organism evidence="3 5">
    <name type="scientific">Bacteroides thetaiotaomicron</name>
    <dbReference type="NCBI Taxonomy" id="818"/>
    <lineage>
        <taxon>Bacteria</taxon>
        <taxon>Pseudomonadati</taxon>
        <taxon>Bacteroidota</taxon>
        <taxon>Bacteroidia</taxon>
        <taxon>Bacteroidales</taxon>
        <taxon>Bacteroidaceae</taxon>
        <taxon>Bacteroides</taxon>
    </lineage>
</organism>
<sequence length="370" mass="42296">MGRIVFAGNTAWGMYNFRGKLMKRLLTLGHEVIVIVPYDEYIHELSKLGLKVETVKLKAKSLNPWFDLRLLIQYYKFLAKLRPDICFFYTIKPNIYASIAASLLKIPHIAITTGLGYAFLSKNMISKIVKVLYKIAFMKTNEVWFLNKDDMDIFRKAGIVSESKIGLLPGEGLDMDRYSNKELCPLPVDISFLLISRMLYDKGVEVFVRAAETLKRKYPNVTFKLLGMRGVKNPSAIPDEIMDQWIEEKNVVYLGETRDVIPFINDCTCVVLPSYYREGIPFVLLEGASLKRPIITTNGVGCKEVINDGYNGFICEQKDVDSLALAMDKIINAPIEELNMMGENGRDLVQRKYSLDIVFKQYIETISRYL</sequence>
<dbReference type="Pfam" id="PF00534">
    <property type="entry name" value="Glycos_transf_1"/>
    <property type="match status" value="1"/>
</dbReference>
<dbReference type="EMBL" id="CP083680">
    <property type="protein sequence ID" value="UYU64873.1"/>
    <property type="molecule type" value="Genomic_DNA"/>
</dbReference>
<evidence type="ECO:0000259" key="2">
    <source>
        <dbReference type="Pfam" id="PF13477"/>
    </source>
</evidence>
<keyword evidence="3" id="KW-0808">Transferase</keyword>
<evidence type="ECO:0000313" key="6">
    <source>
        <dbReference type="Proteomes" id="UP001156218"/>
    </source>
</evidence>
<dbReference type="Pfam" id="PF13477">
    <property type="entry name" value="Glyco_trans_4_2"/>
    <property type="match status" value="1"/>
</dbReference>
<dbReference type="AlphaFoldDB" id="A0A414HKW0"/>
<gene>
    <name evidence="3" type="ORF">DW780_15570</name>
    <name evidence="4" type="ORF">KQP68_14920</name>
</gene>
<evidence type="ECO:0000259" key="1">
    <source>
        <dbReference type="Pfam" id="PF00534"/>
    </source>
</evidence>
<dbReference type="PANTHER" id="PTHR12526">
    <property type="entry name" value="GLYCOSYLTRANSFERASE"/>
    <property type="match status" value="1"/>
</dbReference>
<name>A0A414HKW0_BACT4</name>
<dbReference type="Proteomes" id="UP001156218">
    <property type="component" value="Chromosome"/>
</dbReference>
<feature type="domain" description="Glycosyltransferase subfamily 4-like N-terminal" evidence="2">
    <location>
        <begin position="4"/>
        <end position="145"/>
    </location>
</feature>
<evidence type="ECO:0000313" key="4">
    <source>
        <dbReference type="EMBL" id="UYU64873.1"/>
    </source>
</evidence>
<dbReference type="SUPFAM" id="SSF53756">
    <property type="entry name" value="UDP-Glycosyltransferase/glycogen phosphorylase"/>
    <property type="match status" value="1"/>
</dbReference>
<reference evidence="3 5" key="1">
    <citation type="submission" date="2018-08" db="EMBL/GenBank/DDBJ databases">
        <title>A genome reference for cultivated species of the human gut microbiota.</title>
        <authorList>
            <person name="Zou Y."/>
            <person name="Xue W."/>
            <person name="Luo G."/>
        </authorList>
    </citation>
    <scope>NUCLEOTIDE SEQUENCE [LARGE SCALE GENOMIC DNA]</scope>
    <source>
        <strain evidence="3 5">AM30-26</strain>
    </source>
</reference>